<dbReference type="InterPro" id="IPR022562">
    <property type="entry name" value="DUF3466"/>
</dbReference>
<evidence type="ECO:0000313" key="4">
    <source>
        <dbReference type="Proteomes" id="UP000181998"/>
    </source>
</evidence>
<proteinExistence type="predicted"/>
<evidence type="ECO:0000259" key="2">
    <source>
        <dbReference type="Pfam" id="PF07589"/>
    </source>
</evidence>
<name>A0A1H9A4X3_9PROT</name>
<organism evidence="3 4">
    <name type="scientific">Nitrosomonas ureae</name>
    <dbReference type="NCBI Taxonomy" id="44577"/>
    <lineage>
        <taxon>Bacteria</taxon>
        <taxon>Pseudomonadati</taxon>
        <taxon>Pseudomonadota</taxon>
        <taxon>Betaproteobacteria</taxon>
        <taxon>Nitrosomonadales</taxon>
        <taxon>Nitrosomonadaceae</taxon>
        <taxon>Nitrosomonas</taxon>
    </lineage>
</organism>
<feature type="domain" description="Ice-binding protein C-terminal" evidence="2">
    <location>
        <begin position="349"/>
        <end position="370"/>
    </location>
</feature>
<feature type="signal peptide" evidence="1">
    <location>
        <begin position="1"/>
        <end position="19"/>
    </location>
</feature>
<dbReference type="AlphaFoldDB" id="A0A1H9A4X3"/>
<feature type="chain" id="PRO_5010329248" evidence="1">
    <location>
        <begin position="20"/>
        <end position="374"/>
    </location>
</feature>
<protein>
    <submittedName>
        <fullName evidence="3">PEP-CTERM protein-sorting domain-containing protein</fullName>
    </submittedName>
</protein>
<keyword evidence="1" id="KW-0732">Signal</keyword>
<reference evidence="3 4" key="1">
    <citation type="submission" date="2016-10" db="EMBL/GenBank/DDBJ databases">
        <authorList>
            <person name="de Groot N.N."/>
        </authorList>
    </citation>
    <scope>NUCLEOTIDE SEQUENCE [LARGE SCALE GENOMIC DNA]</scope>
    <source>
        <strain evidence="3 4">Nm9</strain>
    </source>
</reference>
<dbReference type="Proteomes" id="UP000181998">
    <property type="component" value="Unassembled WGS sequence"/>
</dbReference>
<evidence type="ECO:0000256" key="1">
    <source>
        <dbReference type="SAM" id="SignalP"/>
    </source>
</evidence>
<dbReference type="EMBL" id="FOFX01000002">
    <property type="protein sequence ID" value="SEP71581.1"/>
    <property type="molecule type" value="Genomic_DNA"/>
</dbReference>
<evidence type="ECO:0000313" key="3">
    <source>
        <dbReference type="EMBL" id="SEP71581.1"/>
    </source>
</evidence>
<accession>A0A1H9A4X3</accession>
<dbReference type="Pfam" id="PF11949">
    <property type="entry name" value="DUF3466"/>
    <property type="match status" value="1"/>
</dbReference>
<dbReference type="NCBIfam" id="TIGR02595">
    <property type="entry name" value="PEP_CTERM"/>
    <property type="match status" value="1"/>
</dbReference>
<dbReference type="Pfam" id="PF07589">
    <property type="entry name" value="PEP-CTERM"/>
    <property type="match status" value="1"/>
</dbReference>
<dbReference type="InterPro" id="IPR013424">
    <property type="entry name" value="Ice-binding_C"/>
</dbReference>
<dbReference type="RefSeq" id="WP_074719585.1">
    <property type="nucleotide sequence ID" value="NZ_FOFX01000002.1"/>
</dbReference>
<gene>
    <name evidence="3" type="ORF">SAMN05421510_1002108</name>
</gene>
<sequence>MNKLTLGIVAALFSASSNADYKFIELASAGPGSNGKAFAINDLNQVVGYEYVKFGPVTWQTPTLWNASTGLSTYLVAPRDNRSGQALDINNKGDVVIKASDNFDRTVSGYILRNDGIEKLTYPSGMVRGVLDLDLNEKGYFIGTTSRFTTTLWDSTNDPLSVYNIRTAAVNDKLQMVGQVDLGGPNHETTAALFDIGKTVILGKGYDWIFSSKAVDINNNGQIIATGFGEQGGMKSFLWDNGIVRSLQSNGGPSEAMSINDHGIVAGIQFVERNYENDYSGRLDSAAVIWDGHNQYNLNDLMDQEAKDAGWILLTANDINNNGWVVGEAFNPAIGVRTYALSTDEMLSPIPEPSTYLMLLAGLGLLGFMRYKQT</sequence>